<dbReference type="Gene3D" id="3.40.50.300">
    <property type="entry name" value="P-loop containing nucleotide triphosphate hydrolases"/>
    <property type="match status" value="1"/>
</dbReference>
<dbReference type="GO" id="GO:0016887">
    <property type="term" value="F:ATP hydrolysis activity"/>
    <property type="evidence" value="ECO:0007669"/>
    <property type="project" value="InterPro"/>
</dbReference>
<dbReference type="EMBL" id="EQ977142">
    <property type="protein sequence ID" value="EEF26501.1"/>
    <property type="molecule type" value="Genomic_DNA"/>
</dbReference>
<keyword evidence="1" id="KW-0547">Nucleotide-binding</keyword>
<organism evidence="3 4">
    <name type="scientific">Ricinus communis</name>
    <name type="common">Castor bean</name>
    <dbReference type="NCBI Taxonomy" id="3988"/>
    <lineage>
        <taxon>Eukaryota</taxon>
        <taxon>Viridiplantae</taxon>
        <taxon>Streptophyta</taxon>
        <taxon>Embryophyta</taxon>
        <taxon>Tracheophyta</taxon>
        <taxon>Spermatophyta</taxon>
        <taxon>Magnoliopsida</taxon>
        <taxon>eudicotyledons</taxon>
        <taxon>Gunneridae</taxon>
        <taxon>Pentapetalae</taxon>
        <taxon>rosids</taxon>
        <taxon>fabids</taxon>
        <taxon>Malpighiales</taxon>
        <taxon>Euphorbiaceae</taxon>
        <taxon>Acalyphoideae</taxon>
        <taxon>Acalypheae</taxon>
        <taxon>Ricinus</taxon>
    </lineage>
</organism>
<dbReference type="AlphaFoldDB" id="B9TCB1"/>
<dbReference type="PROSITE" id="PS00674">
    <property type="entry name" value="AAA"/>
    <property type="match status" value="1"/>
</dbReference>
<keyword evidence="4" id="KW-1185">Reference proteome</keyword>
<dbReference type="SUPFAM" id="SSF52540">
    <property type="entry name" value="P-loop containing nucleoside triphosphate hydrolases"/>
    <property type="match status" value="1"/>
</dbReference>
<dbReference type="Proteomes" id="UP000008311">
    <property type="component" value="Unassembled WGS sequence"/>
</dbReference>
<dbReference type="InterPro" id="IPR050304">
    <property type="entry name" value="MT-severing_AAA_ATPase"/>
</dbReference>
<evidence type="ECO:0000313" key="4">
    <source>
        <dbReference type="Proteomes" id="UP000008311"/>
    </source>
</evidence>
<comment type="similarity">
    <text evidence="1">Belongs to the AAA ATPase family.</text>
</comment>
<dbReference type="InterPro" id="IPR027417">
    <property type="entry name" value="P-loop_NTPase"/>
</dbReference>
<dbReference type="PANTHER" id="PTHR23074:SF83">
    <property type="entry name" value="VACUOLAR PROTEIN SORTING-ASSOCIATED PROTEIN 4A"/>
    <property type="match status" value="1"/>
</dbReference>
<dbReference type="PANTHER" id="PTHR23074">
    <property type="entry name" value="AAA DOMAIN-CONTAINING"/>
    <property type="match status" value="1"/>
</dbReference>
<evidence type="ECO:0000259" key="2">
    <source>
        <dbReference type="Pfam" id="PF00004"/>
    </source>
</evidence>
<dbReference type="GO" id="GO:0005524">
    <property type="term" value="F:ATP binding"/>
    <property type="evidence" value="ECO:0007669"/>
    <property type="project" value="UniProtKB-KW"/>
</dbReference>
<keyword evidence="1" id="KW-0067">ATP-binding</keyword>
<proteinExistence type="inferred from homology"/>
<evidence type="ECO:0000313" key="3">
    <source>
        <dbReference type="EMBL" id="EEF26501.1"/>
    </source>
</evidence>
<dbReference type="InterPro" id="IPR003960">
    <property type="entry name" value="ATPase_AAA_CS"/>
</dbReference>
<accession>B9TCB1</accession>
<dbReference type="STRING" id="3988.B9TCB1"/>
<name>B9TCB1_RICCO</name>
<protein>
    <recommendedName>
        <fullName evidence="2">ATPase AAA-type core domain-containing protein</fullName>
    </recommendedName>
</protein>
<reference evidence="4" key="1">
    <citation type="journal article" date="2010" name="Nat. Biotechnol.">
        <title>Draft genome sequence of the oilseed species Ricinus communis.</title>
        <authorList>
            <person name="Chan A.P."/>
            <person name="Crabtree J."/>
            <person name="Zhao Q."/>
            <person name="Lorenzi H."/>
            <person name="Orvis J."/>
            <person name="Puiu D."/>
            <person name="Melake-Berhan A."/>
            <person name="Jones K.M."/>
            <person name="Redman J."/>
            <person name="Chen G."/>
            <person name="Cahoon E.B."/>
            <person name="Gedil M."/>
            <person name="Stanke M."/>
            <person name="Haas B.J."/>
            <person name="Wortman J.R."/>
            <person name="Fraser-Liggett C.M."/>
            <person name="Ravel J."/>
            <person name="Rabinowicz P.D."/>
        </authorList>
    </citation>
    <scope>NUCLEOTIDE SEQUENCE [LARGE SCALE GENOMIC DNA]</scope>
    <source>
        <strain evidence="4">cv. Hale</strain>
    </source>
</reference>
<dbReference type="InterPro" id="IPR003959">
    <property type="entry name" value="ATPase_AAA_core"/>
</dbReference>
<gene>
    <name evidence="3" type="ORF">RCOM_0429980</name>
</gene>
<dbReference type="Pfam" id="PF00004">
    <property type="entry name" value="AAA"/>
    <property type="match status" value="1"/>
</dbReference>
<evidence type="ECO:0000256" key="1">
    <source>
        <dbReference type="RuleBase" id="RU003651"/>
    </source>
</evidence>
<feature type="domain" description="ATPase AAA-type core" evidence="2">
    <location>
        <begin position="10"/>
        <end position="101"/>
    </location>
</feature>
<sequence length="186" mass="20437">MTQLVTAAFEEAFNQASKFKSASGPARGGVILLVDEADALAQSRESDQMHHEDRAGVNAFIRGIDRLANARLPITVIMCTNRLNALDPAVRRRAADILEFQRPDDNQRSHILTQSFSEIGFRSSDLQELVLATGKSAKGYGFTYSDITQRLIPTIILDAYPNKSIEASRAIQIAKAMSATPPFNDK</sequence>
<dbReference type="InParanoid" id="B9TCB1"/>